<accession>A0A3E1NYD7</accession>
<dbReference type="InterPro" id="IPR011440">
    <property type="entry name" value="DUF1543"/>
</dbReference>
<evidence type="ECO:0000259" key="1">
    <source>
        <dbReference type="Pfam" id="PF07566"/>
    </source>
</evidence>
<dbReference type="RefSeq" id="WP_116855375.1">
    <property type="nucleotide sequence ID" value="NZ_QTJV01000008.1"/>
</dbReference>
<dbReference type="Pfam" id="PF07566">
    <property type="entry name" value="DUF1543"/>
    <property type="match status" value="1"/>
</dbReference>
<dbReference type="OrthoDB" id="850243at2"/>
<feature type="domain" description="DUF1543" evidence="1">
    <location>
        <begin position="18"/>
        <end position="68"/>
    </location>
</feature>
<protein>
    <submittedName>
        <fullName evidence="2">DUF1543 domain-containing protein</fullName>
    </submittedName>
</protein>
<dbReference type="Proteomes" id="UP000261174">
    <property type="component" value="Unassembled WGS sequence"/>
</dbReference>
<sequence length="194" mass="21833">MEQLKLFMILAGCKPAGRHTEQHDVFFGIAATLKDLVPSLEAFWPEAKGNLHIDGFREVTLVEDMQVQVVPRAEKVSGGAQLYFINLGGYKENEMEEFHYKLLSTGKEKNEALKKAKATAFFKHTSFPGATSHIDDKYGVDIDDFALIEDILSENVRAQYALQLSPAGPDARPDQLHLGYFRLERILKGEYLTD</sequence>
<gene>
    <name evidence="2" type="ORF">DXN04_21115</name>
</gene>
<dbReference type="EMBL" id="QTJV01000008">
    <property type="protein sequence ID" value="RFM32939.1"/>
    <property type="molecule type" value="Genomic_DNA"/>
</dbReference>
<dbReference type="AlphaFoldDB" id="A0A3E1NYD7"/>
<name>A0A3E1NYD7_9BACT</name>
<reference evidence="2 3" key="1">
    <citation type="submission" date="2018-08" db="EMBL/GenBank/DDBJ databases">
        <title>Chitinophaga sp. K20C18050901, a novel bacterium isolated from forest soil.</title>
        <authorList>
            <person name="Wang C."/>
        </authorList>
    </citation>
    <scope>NUCLEOTIDE SEQUENCE [LARGE SCALE GENOMIC DNA]</scope>
    <source>
        <strain evidence="2 3">K20C18050901</strain>
    </source>
</reference>
<proteinExistence type="predicted"/>
<evidence type="ECO:0000313" key="2">
    <source>
        <dbReference type="EMBL" id="RFM32939.1"/>
    </source>
</evidence>
<dbReference type="Gene3D" id="3.10.20.10">
    <property type="match status" value="2"/>
</dbReference>
<evidence type="ECO:0000313" key="3">
    <source>
        <dbReference type="Proteomes" id="UP000261174"/>
    </source>
</evidence>
<keyword evidence="3" id="KW-1185">Reference proteome</keyword>
<comment type="caution">
    <text evidence="2">The sequence shown here is derived from an EMBL/GenBank/DDBJ whole genome shotgun (WGS) entry which is preliminary data.</text>
</comment>
<organism evidence="2 3">
    <name type="scientific">Chitinophaga silvisoli</name>
    <dbReference type="NCBI Taxonomy" id="2291814"/>
    <lineage>
        <taxon>Bacteria</taxon>
        <taxon>Pseudomonadati</taxon>
        <taxon>Bacteroidota</taxon>
        <taxon>Chitinophagia</taxon>
        <taxon>Chitinophagales</taxon>
        <taxon>Chitinophagaceae</taxon>
        <taxon>Chitinophaga</taxon>
    </lineage>
</organism>